<feature type="region of interest" description="Disordered" evidence="1">
    <location>
        <begin position="60"/>
        <end position="79"/>
    </location>
</feature>
<gene>
    <name evidence="2" type="ORF">NIES2135_20590</name>
</gene>
<sequence>MTSQAMQNQTLRSTLMQLVERHGFAEVLDRLAEIADNHASVSDRKEDRLTTLLEQATEQALQTFSHSSQLGESDPSDSL</sequence>
<name>A0A1Z4JES2_LEPBY</name>
<evidence type="ECO:0000256" key="1">
    <source>
        <dbReference type="SAM" id="MobiDB-lite"/>
    </source>
</evidence>
<evidence type="ECO:0000313" key="3">
    <source>
        <dbReference type="Proteomes" id="UP000217895"/>
    </source>
</evidence>
<protein>
    <submittedName>
        <fullName evidence="2">Uncharacterized protein</fullName>
    </submittedName>
</protein>
<evidence type="ECO:0000313" key="2">
    <source>
        <dbReference type="EMBL" id="BAY55236.1"/>
    </source>
</evidence>
<accession>A0A1Z4JES2</accession>
<reference evidence="2 3" key="1">
    <citation type="submission" date="2017-06" db="EMBL/GenBank/DDBJ databases">
        <title>Genome sequencing of cyanobaciteial culture collection at National Institute for Environmental Studies (NIES).</title>
        <authorList>
            <person name="Hirose Y."/>
            <person name="Shimura Y."/>
            <person name="Fujisawa T."/>
            <person name="Nakamura Y."/>
            <person name="Kawachi M."/>
        </authorList>
    </citation>
    <scope>NUCLEOTIDE SEQUENCE [LARGE SCALE GENOMIC DNA]</scope>
    <source>
        <strain evidence="2 3">NIES-2135</strain>
    </source>
</reference>
<organism evidence="2 3">
    <name type="scientific">Leptolyngbya boryana NIES-2135</name>
    <dbReference type="NCBI Taxonomy" id="1973484"/>
    <lineage>
        <taxon>Bacteria</taxon>
        <taxon>Bacillati</taxon>
        <taxon>Cyanobacteriota</taxon>
        <taxon>Cyanophyceae</taxon>
        <taxon>Leptolyngbyales</taxon>
        <taxon>Leptolyngbyaceae</taxon>
        <taxon>Leptolyngbya group</taxon>
        <taxon>Leptolyngbya</taxon>
    </lineage>
</organism>
<dbReference type="AlphaFoldDB" id="A0A1Z4JES2"/>
<keyword evidence="3" id="KW-1185">Reference proteome</keyword>
<proteinExistence type="predicted"/>
<dbReference type="Proteomes" id="UP000217895">
    <property type="component" value="Chromosome"/>
</dbReference>
<dbReference type="EMBL" id="AP018203">
    <property type="protein sequence ID" value="BAY55236.1"/>
    <property type="molecule type" value="Genomic_DNA"/>
</dbReference>